<proteinExistence type="predicted"/>
<evidence type="ECO:0008006" key="2">
    <source>
        <dbReference type="Google" id="ProtNLM"/>
    </source>
</evidence>
<accession>A0A088F8S0</accession>
<organism evidence="1">
    <name type="scientific">Candidatus Magnetobacterium casense</name>
    <dbReference type="NCBI Taxonomy" id="1455061"/>
    <lineage>
        <taxon>Bacteria</taxon>
        <taxon>Pseudomonadati</taxon>
        <taxon>Nitrospirota</taxon>
        <taxon>Thermodesulfovibrionia</taxon>
        <taxon>Thermodesulfovibrionales</taxon>
        <taxon>Candidatus Magnetobacteriaceae</taxon>
        <taxon>Candidatus Magnetobacterium</taxon>
    </lineage>
</organism>
<dbReference type="AlphaFoldDB" id="A0A088F8S0"/>
<name>A0A088F8S0_9BACT</name>
<dbReference type="OrthoDB" id="5298181at2"/>
<reference evidence="1" key="1">
    <citation type="journal article" date="2014" name="ISME J.">
        <title>Genomic insights into the uncultured genus 'Candidatus Magnetobacterium' in the phylum Nitrospirae.</title>
        <authorList>
            <person name="Lin W."/>
            <person name="Deng A."/>
            <person name="Wang Z."/>
            <person name="Li Y."/>
            <person name="Wen T."/>
            <person name="Wu L.F."/>
            <person name="Wu M."/>
            <person name="Pan Y."/>
        </authorList>
    </citation>
    <scope>NUCLEOTIDE SEQUENCE</scope>
    <source>
        <strain evidence="1">MYR-1</strain>
    </source>
</reference>
<protein>
    <recommendedName>
        <fullName evidence="2">CopG family transcriptional regulator</fullName>
    </recommendedName>
</protein>
<gene>
    <name evidence="1" type="ORF">Mcas_0741</name>
</gene>
<sequence>MVISTEIDIDKEVFDLLSTYAKEWQVSENWIIQKALTEYLFDKYDEDLSDMRIASLSEADSIAHEDVLKEYGLSS</sequence>
<dbReference type="RefSeq" id="WP_040335348.1">
    <property type="nucleotide sequence ID" value="NZ_JMFO01000016.1"/>
</dbReference>
<dbReference type="EMBL" id="KM433674">
    <property type="protein sequence ID" value="AIM41336.1"/>
    <property type="molecule type" value="Genomic_DNA"/>
</dbReference>
<evidence type="ECO:0000313" key="1">
    <source>
        <dbReference type="EMBL" id="AIM41336.1"/>
    </source>
</evidence>